<protein>
    <submittedName>
        <fullName evidence="1">Uncharacterized protein</fullName>
    </submittedName>
</protein>
<sequence>MPIFPPFCTPTTIIKRRKYNLQCLLKKFSLKCLRLTKPSFKPRLRMYRKGSRRTEMHYTCHFSKMIMQIIQPSLMRDAYDTTGVPKPPPPKPHVFERIKWQRPRRIWRELIGMGPNPVSGLRDRHSLSKLSGKSFMLPNILNFKLTR</sequence>
<reference evidence="1 2" key="1">
    <citation type="journal article" date="2019" name="Mol. Biol. Evol.">
        <title>Blast fungal genomes show frequent chromosomal changes, gene gains and losses, and effector gene turnover.</title>
        <authorList>
            <person name="Gomez Luciano L.B."/>
            <person name="Jason Tsai I."/>
            <person name="Chuma I."/>
            <person name="Tosa Y."/>
            <person name="Chen Y.H."/>
            <person name="Li J.Y."/>
            <person name="Li M.Y."/>
            <person name="Jade Lu M.Y."/>
            <person name="Nakayashiki H."/>
            <person name="Li W.H."/>
        </authorList>
    </citation>
    <scope>NUCLEOTIDE SEQUENCE [LARGE SCALE GENOMIC DNA]</scope>
    <source>
        <strain evidence="1">MZ5-1-6</strain>
    </source>
</reference>
<evidence type="ECO:0000313" key="1">
    <source>
        <dbReference type="EMBL" id="QBZ66623.1"/>
    </source>
</evidence>
<name>A0A4P7NVV1_PYROR</name>
<evidence type="ECO:0000313" key="2">
    <source>
        <dbReference type="Proteomes" id="UP000294847"/>
    </source>
</evidence>
<gene>
    <name evidence="1" type="ORF">PoMZ_13606</name>
</gene>
<organism evidence="1 2">
    <name type="scientific">Pyricularia oryzae</name>
    <name type="common">Rice blast fungus</name>
    <name type="synonym">Magnaporthe oryzae</name>
    <dbReference type="NCBI Taxonomy" id="318829"/>
    <lineage>
        <taxon>Eukaryota</taxon>
        <taxon>Fungi</taxon>
        <taxon>Dikarya</taxon>
        <taxon>Ascomycota</taxon>
        <taxon>Pezizomycotina</taxon>
        <taxon>Sordariomycetes</taxon>
        <taxon>Sordariomycetidae</taxon>
        <taxon>Magnaporthales</taxon>
        <taxon>Pyriculariaceae</taxon>
        <taxon>Pyricularia</taxon>
    </lineage>
</organism>
<dbReference type="Proteomes" id="UP000294847">
    <property type="component" value="Chromosome 7"/>
</dbReference>
<accession>A0A4P7NVV1</accession>
<dbReference type="AlphaFoldDB" id="A0A4P7NVV1"/>
<dbReference type="EMBL" id="CP034210">
    <property type="protein sequence ID" value="QBZ66623.1"/>
    <property type="molecule type" value="Genomic_DNA"/>
</dbReference>
<proteinExistence type="predicted"/>